<feature type="compositionally biased region" description="Basic residues" evidence="1">
    <location>
        <begin position="85"/>
        <end position="96"/>
    </location>
</feature>
<accession>J3N401</accession>
<dbReference type="AlphaFoldDB" id="J3N401"/>
<proteinExistence type="predicted"/>
<feature type="compositionally biased region" description="Pro residues" evidence="1">
    <location>
        <begin position="97"/>
        <end position="112"/>
    </location>
</feature>
<evidence type="ECO:0000313" key="3">
    <source>
        <dbReference type="EnsemblPlants" id="OB10G22490.1"/>
    </source>
</evidence>
<feature type="region of interest" description="Disordered" evidence="1">
    <location>
        <begin position="19"/>
        <end position="112"/>
    </location>
</feature>
<feature type="signal peptide" evidence="2">
    <location>
        <begin position="1"/>
        <end position="20"/>
    </location>
</feature>
<reference evidence="3" key="2">
    <citation type="submission" date="2013-04" db="UniProtKB">
        <authorList>
            <consortium name="EnsemblPlants"/>
        </authorList>
    </citation>
    <scope>IDENTIFICATION</scope>
</reference>
<dbReference type="OMA" id="PPVSYVR"/>
<organism evidence="3">
    <name type="scientific">Oryza brachyantha</name>
    <name type="common">malo sina</name>
    <dbReference type="NCBI Taxonomy" id="4533"/>
    <lineage>
        <taxon>Eukaryota</taxon>
        <taxon>Viridiplantae</taxon>
        <taxon>Streptophyta</taxon>
        <taxon>Embryophyta</taxon>
        <taxon>Tracheophyta</taxon>
        <taxon>Spermatophyta</taxon>
        <taxon>Magnoliopsida</taxon>
        <taxon>Liliopsida</taxon>
        <taxon>Poales</taxon>
        <taxon>Poaceae</taxon>
        <taxon>BOP clade</taxon>
        <taxon>Oryzoideae</taxon>
        <taxon>Oryzeae</taxon>
        <taxon>Oryzinae</taxon>
        <taxon>Oryza</taxon>
    </lineage>
</organism>
<evidence type="ECO:0000313" key="4">
    <source>
        <dbReference type="Proteomes" id="UP000006038"/>
    </source>
</evidence>
<name>J3N401_ORYBR</name>
<dbReference type="Gramene" id="OB10G22490.1">
    <property type="protein sequence ID" value="OB10G22490.1"/>
    <property type="gene ID" value="OB10G22490"/>
</dbReference>
<keyword evidence="2" id="KW-0732">Signal</keyword>
<reference evidence="3" key="1">
    <citation type="journal article" date="2013" name="Nat. Commun.">
        <title>Whole-genome sequencing of Oryza brachyantha reveals mechanisms underlying Oryza genome evolution.</title>
        <authorList>
            <person name="Chen J."/>
            <person name="Huang Q."/>
            <person name="Gao D."/>
            <person name="Wang J."/>
            <person name="Lang Y."/>
            <person name="Liu T."/>
            <person name="Li B."/>
            <person name="Bai Z."/>
            <person name="Luis Goicoechea J."/>
            <person name="Liang C."/>
            <person name="Chen C."/>
            <person name="Zhang W."/>
            <person name="Sun S."/>
            <person name="Liao Y."/>
            <person name="Zhang X."/>
            <person name="Yang L."/>
            <person name="Song C."/>
            <person name="Wang M."/>
            <person name="Shi J."/>
            <person name="Liu G."/>
            <person name="Liu J."/>
            <person name="Zhou H."/>
            <person name="Zhou W."/>
            <person name="Yu Q."/>
            <person name="An N."/>
            <person name="Chen Y."/>
            <person name="Cai Q."/>
            <person name="Wang B."/>
            <person name="Liu B."/>
            <person name="Min J."/>
            <person name="Huang Y."/>
            <person name="Wu H."/>
            <person name="Li Z."/>
            <person name="Zhang Y."/>
            <person name="Yin Y."/>
            <person name="Song W."/>
            <person name="Jiang J."/>
            <person name="Jackson S.A."/>
            <person name="Wing R.A."/>
            <person name="Wang J."/>
            <person name="Chen M."/>
        </authorList>
    </citation>
    <scope>NUCLEOTIDE SEQUENCE [LARGE SCALE GENOMIC DNA]</scope>
    <source>
        <strain evidence="3">cv. IRGC 101232</strain>
    </source>
</reference>
<dbReference type="Proteomes" id="UP000006038">
    <property type="component" value="Chromosome 10"/>
</dbReference>
<keyword evidence="4" id="KW-1185">Reference proteome</keyword>
<dbReference type="EnsemblPlants" id="OB10G22490.1">
    <property type="protein sequence ID" value="OB10G22490.1"/>
    <property type="gene ID" value="OB10G22490"/>
</dbReference>
<evidence type="ECO:0000256" key="1">
    <source>
        <dbReference type="SAM" id="MobiDB-lite"/>
    </source>
</evidence>
<dbReference type="HOGENOM" id="CLU_2241093_0_0_1"/>
<sequence length="112" mass="11377">MGAAQALLLLILAALAPASAVTAKQQGQHPHACGGGHTSPAPELPTCSGHRGQVPAPVLGLLGRRGSTGAPPPPRPHPPVSYVRPKPRPPPPHRPHPFPISPVAPPPPPPCL</sequence>
<evidence type="ECO:0000256" key="2">
    <source>
        <dbReference type="SAM" id="SignalP"/>
    </source>
</evidence>
<protein>
    <submittedName>
        <fullName evidence="3">Uncharacterized protein</fullName>
    </submittedName>
</protein>
<feature type="compositionally biased region" description="Pro residues" evidence="1">
    <location>
        <begin position="70"/>
        <end position="79"/>
    </location>
</feature>
<feature type="chain" id="PRO_5003775550" evidence="2">
    <location>
        <begin position="21"/>
        <end position="112"/>
    </location>
</feature>